<keyword evidence="4" id="KW-1185">Reference proteome</keyword>
<dbReference type="Proteomes" id="UP000266895">
    <property type="component" value="Chromosome"/>
</dbReference>
<sequence>MVKSLQKPVVRVTEMVVSRLSGIIPAPQDGDVMTGLIVCLIVVVPLLVWTMIDPRSQWEVTTAWQYRDPKANEPSDLVFMIERLAAGALLITIAVLAAAAFRANSDSTAEARPSMPDLVPVYQGPEHDGYAEAATPGVSVDPFPSAVGSVVGSGAPVVIFSPVLADTTGSQDSESSQRLGVEALYYPWMPGDHPPAFAAADVIDSRTALATLDLAQATTVGGGEATLGDGQAILVRLTTAACAVTAVTVTGGDESIEVEVSGITDPARCGPTTEGAYVAIPLTDEIVAKARGYQSPDYTPIDPSEAPYGRHVGGRWQPTIFTSGVRAQPSEVWMSVEMDREISPRALLPWTAGQ</sequence>
<feature type="transmembrane region" description="Helical" evidence="1">
    <location>
        <begin position="32"/>
        <end position="52"/>
    </location>
</feature>
<evidence type="ECO:0000259" key="2">
    <source>
        <dbReference type="Pfam" id="PF19701"/>
    </source>
</evidence>
<keyword evidence="1" id="KW-0472">Membrane</keyword>
<keyword evidence="1" id="KW-1133">Transmembrane helix</keyword>
<dbReference type="RefSeq" id="WP_232009882.1">
    <property type="nucleotide sequence ID" value="NZ_LR134350.1"/>
</dbReference>
<protein>
    <recommendedName>
        <fullName evidence="2">DUF6199 domain-containing protein</fullName>
    </recommendedName>
</protein>
<evidence type="ECO:0000313" key="3">
    <source>
        <dbReference type="EMBL" id="VEG27405.1"/>
    </source>
</evidence>
<feature type="domain" description="DUF6199" evidence="2">
    <location>
        <begin position="41"/>
        <end position="98"/>
    </location>
</feature>
<gene>
    <name evidence="3" type="ORF">NCTC11636_01015</name>
</gene>
<name>A0A448HFU4_9ACTO</name>
<dbReference type="InterPro" id="IPR045679">
    <property type="entry name" value="DUF6199"/>
</dbReference>
<dbReference type="EMBL" id="LR134350">
    <property type="protein sequence ID" value="VEG27405.1"/>
    <property type="molecule type" value="Genomic_DNA"/>
</dbReference>
<dbReference type="Pfam" id="PF19701">
    <property type="entry name" value="DUF6199"/>
    <property type="match status" value="1"/>
</dbReference>
<proteinExistence type="predicted"/>
<evidence type="ECO:0000313" key="4">
    <source>
        <dbReference type="Proteomes" id="UP000266895"/>
    </source>
</evidence>
<keyword evidence="1" id="KW-0812">Transmembrane</keyword>
<dbReference type="KEGG" id="ahw:NCTC11636_01015"/>
<feature type="transmembrane region" description="Helical" evidence="1">
    <location>
        <begin position="84"/>
        <end position="103"/>
    </location>
</feature>
<reference evidence="3 4" key="1">
    <citation type="submission" date="2018-12" db="EMBL/GenBank/DDBJ databases">
        <authorList>
            <consortium name="Pathogen Informatics"/>
        </authorList>
    </citation>
    <scope>NUCLEOTIDE SEQUENCE [LARGE SCALE GENOMIC DNA]</scope>
    <source>
        <strain evidence="3 4">NCTC11636</strain>
    </source>
</reference>
<accession>A0A448HFU4</accession>
<evidence type="ECO:0000256" key="1">
    <source>
        <dbReference type="SAM" id="Phobius"/>
    </source>
</evidence>
<organism evidence="3 4">
    <name type="scientific">Actinomyces howellii</name>
    <dbReference type="NCBI Taxonomy" id="52771"/>
    <lineage>
        <taxon>Bacteria</taxon>
        <taxon>Bacillati</taxon>
        <taxon>Actinomycetota</taxon>
        <taxon>Actinomycetes</taxon>
        <taxon>Actinomycetales</taxon>
        <taxon>Actinomycetaceae</taxon>
        <taxon>Actinomyces</taxon>
    </lineage>
</organism>
<dbReference type="AlphaFoldDB" id="A0A448HFU4"/>